<protein>
    <submittedName>
        <fullName evidence="1">Uncharacterized protein</fullName>
    </submittedName>
</protein>
<reference evidence="1 2" key="2">
    <citation type="journal article" date="2022" name="Mol. Ecol. Resour.">
        <title>The genomes of chicory, endive, great burdock and yacon provide insights into Asteraceae paleo-polyploidization history and plant inulin production.</title>
        <authorList>
            <person name="Fan W."/>
            <person name="Wang S."/>
            <person name="Wang H."/>
            <person name="Wang A."/>
            <person name="Jiang F."/>
            <person name="Liu H."/>
            <person name="Zhao H."/>
            <person name="Xu D."/>
            <person name="Zhang Y."/>
        </authorList>
    </citation>
    <scope>NUCLEOTIDE SEQUENCE [LARGE SCALE GENOMIC DNA]</scope>
    <source>
        <strain evidence="2">cv. Niubang</strain>
    </source>
</reference>
<name>A0ACB8YHL1_ARCLA</name>
<proteinExistence type="predicted"/>
<sequence length="129" mass="14687">MAKRPNFLTILVLLLFTTLSFNGVANAARPLRYVTKDIHGASAYELMGSEPRVLQEQHNFGSRLETEINGSEDMRSNPMPRVMGHGQYRIWRSQPSGLGEEQNMEGREIIIPRKPQYHRPEVVSHGLET</sequence>
<accession>A0ACB8YHL1</accession>
<dbReference type="EMBL" id="CM042058">
    <property type="protein sequence ID" value="KAI3684648.1"/>
    <property type="molecule type" value="Genomic_DNA"/>
</dbReference>
<keyword evidence="2" id="KW-1185">Reference proteome</keyword>
<gene>
    <name evidence="1" type="ORF">L6452_33872</name>
</gene>
<dbReference type="Proteomes" id="UP001055879">
    <property type="component" value="Linkage Group LG12"/>
</dbReference>
<reference evidence="2" key="1">
    <citation type="journal article" date="2022" name="Mol. Ecol. Resour.">
        <title>The genomes of chicory, endive, great burdock and yacon provide insights into Asteraceae palaeo-polyploidization history and plant inulin production.</title>
        <authorList>
            <person name="Fan W."/>
            <person name="Wang S."/>
            <person name="Wang H."/>
            <person name="Wang A."/>
            <person name="Jiang F."/>
            <person name="Liu H."/>
            <person name="Zhao H."/>
            <person name="Xu D."/>
            <person name="Zhang Y."/>
        </authorList>
    </citation>
    <scope>NUCLEOTIDE SEQUENCE [LARGE SCALE GENOMIC DNA]</scope>
    <source>
        <strain evidence="2">cv. Niubang</strain>
    </source>
</reference>
<evidence type="ECO:0000313" key="1">
    <source>
        <dbReference type="EMBL" id="KAI3684648.1"/>
    </source>
</evidence>
<organism evidence="1 2">
    <name type="scientific">Arctium lappa</name>
    <name type="common">Greater burdock</name>
    <name type="synonym">Lappa major</name>
    <dbReference type="NCBI Taxonomy" id="4217"/>
    <lineage>
        <taxon>Eukaryota</taxon>
        <taxon>Viridiplantae</taxon>
        <taxon>Streptophyta</taxon>
        <taxon>Embryophyta</taxon>
        <taxon>Tracheophyta</taxon>
        <taxon>Spermatophyta</taxon>
        <taxon>Magnoliopsida</taxon>
        <taxon>eudicotyledons</taxon>
        <taxon>Gunneridae</taxon>
        <taxon>Pentapetalae</taxon>
        <taxon>asterids</taxon>
        <taxon>campanulids</taxon>
        <taxon>Asterales</taxon>
        <taxon>Asteraceae</taxon>
        <taxon>Carduoideae</taxon>
        <taxon>Cardueae</taxon>
        <taxon>Arctiinae</taxon>
        <taxon>Arctium</taxon>
    </lineage>
</organism>
<evidence type="ECO:0000313" key="2">
    <source>
        <dbReference type="Proteomes" id="UP001055879"/>
    </source>
</evidence>
<comment type="caution">
    <text evidence="1">The sequence shown here is derived from an EMBL/GenBank/DDBJ whole genome shotgun (WGS) entry which is preliminary data.</text>
</comment>